<protein>
    <submittedName>
        <fullName evidence="2">Uncharacterized protein</fullName>
    </submittedName>
</protein>
<reference evidence="2 3" key="1">
    <citation type="submission" date="2017-12" db="EMBL/GenBank/DDBJ databases">
        <authorList>
            <person name="Pombert J.-F."/>
            <person name="Haag K.L."/>
            <person name="Ebert D."/>
        </authorList>
    </citation>
    <scope>NUCLEOTIDE SEQUENCE [LARGE SCALE GENOMIC DNA]</scope>
    <source>
        <strain evidence="2">FI-OER-3-3</strain>
    </source>
</reference>
<dbReference type="VEuPathDB" id="MicrosporidiaDB:CWI37_2126p0010"/>
<accession>A0A4Q9KSH8</accession>
<feature type="transmembrane region" description="Helical" evidence="1">
    <location>
        <begin position="116"/>
        <end position="136"/>
    </location>
</feature>
<evidence type="ECO:0000313" key="3">
    <source>
        <dbReference type="Proteomes" id="UP000292362"/>
    </source>
</evidence>
<keyword evidence="1" id="KW-0812">Transmembrane</keyword>
<evidence type="ECO:0000256" key="1">
    <source>
        <dbReference type="SAM" id="Phobius"/>
    </source>
</evidence>
<sequence>MDLDSEDIKNKNISTEIQNNDINEDLIEKNEVRVWRGSYECFPSIILHIFIFLRKEVKIEWYYKHSCLLHSFISIVFYNEFFKRRYSVIYIIFSYTTGLFIFSLGKRYFGQKNIKYVFLFYVSFNLFYCITSYMLLRRYIKAEGILMRISVFIEKRYNVLLRTIYFLYVLLLLIPILIVFHCNNLRFRIVEKLRVSMFVVSITFLLVLYPKTLFNKVILIMLILKNLHLMLCIYFLDNSYDNGLCISNNLLICYTGIVYQTSSYIFEKYFVSDKVVV</sequence>
<feature type="transmembrane region" description="Helical" evidence="1">
    <location>
        <begin position="86"/>
        <end position="104"/>
    </location>
</feature>
<proteinExistence type="predicted"/>
<dbReference type="AlphaFoldDB" id="A0A4Q9KSH8"/>
<comment type="caution">
    <text evidence="2">The sequence shown here is derived from an EMBL/GenBank/DDBJ whole genome shotgun (WGS) entry which is preliminary data.</text>
</comment>
<dbReference type="EMBL" id="PITJ01002126">
    <property type="protein sequence ID" value="TBT97698.1"/>
    <property type="molecule type" value="Genomic_DNA"/>
</dbReference>
<evidence type="ECO:0000313" key="2">
    <source>
        <dbReference type="EMBL" id="TBT97698.1"/>
    </source>
</evidence>
<gene>
    <name evidence="2" type="ORF">CWI37_2126p0010</name>
</gene>
<keyword evidence="1" id="KW-1133">Transmembrane helix</keyword>
<name>A0A4Q9KSH8_9MICR</name>
<feature type="transmembrane region" description="Helical" evidence="1">
    <location>
        <begin position="157"/>
        <end position="181"/>
    </location>
</feature>
<keyword evidence="1" id="KW-0472">Membrane</keyword>
<organism evidence="2 3">
    <name type="scientific">Hamiltosporidium tvaerminnensis</name>
    <dbReference type="NCBI Taxonomy" id="1176355"/>
    <lineage>
        <taxon>Eukaryota</taxon>
        <taxon>Fungi</taxon>
        <taxon>Fungi incertae sedis</taxon>
        <taxon>Microsporidia</taxon>
        <taxon>Dubosqiidae</taxon>
        <taxon>Hamiltosporidium</taxon>
    </lineage>
</organism>
<dbReference type="Proteomes" id="UP000292362">
    <property type="component" value="Unassembled WGS sequence"/>
</dbReference>